<gene>
    <name evidence="2" type="ORF">NQ318_001886</name>
</gene>
<dbReference type="Proteomes" id="UP001162162">
    <property type="component" value="Unassembled WGS sequence"/>
</dbReference>
<dbReference type="AlphaFoldDB" id="A0AAV8Z1U1"/>
<feature type="non-terminal residue" evidence="2">
    <location>
        <position position="141"/>
    </location>
</feature>
<protein>
    <recommendedName>
        <fullName evidence="1">ZAD domain-containing protein</fullName>
    </recommendedName>
</protein>
<feature type="domain" description="ZAD" evidence="1">
    <location>
        <begin position="8"/>
        <end position="76"/>
    </location>
</feature>
<organism evidence="2 3">
    <name type="scientific">Aromia moschata</name>
    <dbReference type="NCBI Taxonomy" id="1265417"/>
    <lineage>
        <taxon>Eukaryota</taxon>
        <taxon>Metazoa</taxon>
        <taxon>Ecdysozoa</taxon>
        <taxon>Arthropoda</taxon>
        <taxon>Hexapoda</taxon>
        <taxon>Insecta</taxon>
        <taxon>Pterygota</taxon>
        <taxon>Neoptera</taxon>
        <taxon>Endopterygota</taxon>
        <taxon>Coleoptera</taxon>
        <taxon>Polyphaga</taxon>
        <taxon>Cucujiformia</taxon>
        <taxon>Chrysomeloidea</taxon>
        <taxon>Cerambycidae</taxon>
        <taxon>Cerambycinae</taxon>
        <taxon>Callichromatini</taxon>
        <taxon>Aromia</taxon>
    </lineage>
</organism>
<proteinExistence type="predicted"/>
<comment type="caution">
    <text evidence="2">The sequence shown here is derived from an EMBL/GenBank/DDBJ whole genome shotgun (WGS) entry which is preliminary data.</text>
</comment>
<dbReference type="EMBL" id="JAPWTK010000020">
    <property type="protein sequence ID" value="KAJ8957890.1"/>
    <property type="molecule type" value="Genomic_DNA"/>
</dbReference>
<evidence type="ECO:0000313" key="3">
    <source>
        <dbReference type="Proteomes" id="UP001162162"/>
    </source>
</evidence>
<name>A0AAV8Z1U1_9CUCU</name>
<evidence type="ECO:0000259" key="1">
    <source>
        <dbReference type="SMART" id="SM00868"/>
    </source>
</evidence>
<dbReference type="GO" id="GO:0005634">
    <property type="term" value="C:nucleus"/>
    <property type="evidence" value="ECO:0007669"/>
    <property type="project" value="InterPro"/>
</dbReference>
<reference evidence="2" key="1">
    <citation type="journal article" date="2023" name="Insect Mol. Biol.">
        <title>Genome sequencing provides insights into the evolution of gene families encoding plant cell wall-degrading enzymes in longhorned beetles.</title>
        <authorList>
            <person name="Shin N.R."/>
            <person name="Okamura Y."/>
            <person name="Kirsch R."/>
            <person name="Pauchet Y."/>
        </authorList>
    </citation>
    <scope>NUCLEOTIDE SEQUENCE</scope>
    <source>
        <strain evidence="2">AMC_N1</strain>
    </source>
</reference>
<dbReference type="SMART" id="SM00868">
    <property type="entry name" value="zf-AD"/>
    <property type="match status" value="1"/>
</dbReference>
<dbReference type="InterPro" id="IPR012934">
    <property type="entry name" value="Znf_AD"/>
</dbReference>
<evidence type="ECO:0000313" key="2">
    <source>
        <dbReference type="EMBL" id="KAJ8957890.1"/>
    </source>
</evidence>
<accession>A0AAV8Z1U1</accession>
<sequence>MALNEERLCRLCLNVANFDFQTMGEVAPEMFDVLPLKMDLSLSNDPVMCRDCSCSIRKFFKFKSMCSQADEDVVSSTKTLDSPRVDSAEEVYLNEDQKSDTVPNPNYDICRLCMKHVQCIPLGILHDEFVNEVVPKCVPNI</sequence>
<dbReference type="GO" id="GO:0008270">
    <property type="term" value="F:zinc ion binding"/>
    <property type="evidence" value="ECO:0007669"/>
    <property type="project" value="InterPro"/>
</dbReference>
<keyword evidence="3" id="KW-1185">Reference proteome</keyword>